<feature type="region of interest" description="Disordered" evidence="1">
    <location>
        <begin position="1"/>
        <end position="74"/>
    </location>
</feature>
<organism evidence="2 3">
    <name type="scientific">Temnothorax curvispinosus</name>
    <dbReference type="NCBI Taxonomy" id="300111"/>
    <lineage>
        <taxon>Eukaryota</taxon>
        <taxon>Metazoa</taxon>
        <taxon>Ecdysozoa</taxon>
        <taxon>Arthropoda</taxon>
        <taxon>Hexapoda</taxon>
        <taxon>Insecta</taxon>
        <taxon>Pterygota</taxon>
        <taxon>Neoptera</taxon>
        <taxon>Endopterygota</taxon>
        <taxon>Hymenoptera</taxon>
        <taxon>Apocrita</taxon>
        <taxon>Aculeata</taxon>
        <taxon>Formicoidea</taxon>
        <taxon>Formicidae</taxon>
        <taxon>Myrmicinae</taxon>
        <taxon>Temnothorax</taxon>
    </lineage>
</organism>
<dbReference type="SUPFAM" id="SSF81995">
    <property type="entry name" value="beta-sandwich domain of Sec23/24"/>
    <property type="match status" value="1"/>
</dbReference>
<sequence>MEAGPKQQQQPPQQQQPQQQQQQQQHSPQQQQQQQQESSPGSASSQSQIQGTIGPQGGPAQGQGQQNAEDALAAENTPVGEGVLLARIHVPELYVSKCLQFPKDQLVWDVKQQCLASLPKEVQHREPPIYIPPLSPSPKNDQLLTRHFRFLRFTLRFSFPSQISSICRVCE</sequence>
<gene>
    <name evidence="3 4" type="primary">LOC112455641</name>
</gene>
<dbReference type="RefSeq" id="XP_024873447.1">
    <property type="nucleotide sequence ID" value="XM_025017679.1"/>
</dbReference>
<dbReference type="AlphaFoldDB" id="A0A6J1PW51"/>
<evidence type="ECO:0000313" key="4">
    <source>
        <dbReference type="RefSeq" id="XP_024873447.1"/>
    </source>
</evidence>
<keyword evidence="2" id="KW-1185">Reference proteome</keyword>
<dbReference type="OrthoDB" id="445896at2759"/>
<dbReference type="GeneID" id="112455641"/>
<dbReference type="Proteomes" id="UP000504618">
    <property type="component" value="Unplaced"/>
</dbReference>
<evidence type="ECO:0000256" key="1">
    <source>
        <dbReference type="SAM" id="MobiDB-lite"/>
    </source>
</evidence>
<evidence type="ECO:0000313" key="3">
    <source>
        <dbReference type="RefSeq" id="XP_024873446.1"/>
    </source>
</evidence>
<name>A0A6J1PW51_9HYME</name>
<accession>A0A6J1PW51</accession>
<reference evidence="3 4" key="1">
    <citation type="submission" date="2025-04" db="UniProtKB">
        <authorList>
            <consortium name="RefSeq"/>
        </authorList>
    </citation>
    <scope>IDENTIFICATION</scope>
    <source>
        <tissue evidence="3 4">Whole body</tissue>
    </source>
</reference>
<proteinExistence type="predicted"/>
<protein>
    <submittedName>
        <fullName evidence="3 4">Forkhead box protein P2-like isoform X1</fullName>
    </submittedName>
</protein>
<dbReference type="RefSeq" id="XP_024873446.1">
    <property type="nucleotide sequence ID" value="XM_025017678.1"/>
</dbReference>
<evidence type="ECO:0000313" key="2">
    <source>
        <dbReference type="Proteomes" id="UP000504618"/>
    </source>
</evidence>
<feature type="compositionally biased region" description="Low complexity" evidence="1">
    <location>
        <begin position="7"/>
        <end position="53"/>
    </location>
</feature>